<evidence type="ECO:0000313" key="3">
    <source>
        <dbReference type="Proteomes" id="UP001207116"/>
    </source>
</evidence>
<dbReference type="EMBL" id="JAPFQP010000004">
    <property type="protein sequence ID" value="MCX2720602.1"/>
    <property type="molecule type" value="Genomic_DNA"/>
</dbReference>
<organism evidence="2 3">
    <name type="scientific">Lentiprolixibacter aurantiacus</name>
    <dbReference type="NCBI Taxonomy" id="2993939"/>
    <lineage>
        <taxon>Bacteria</taxon>
        <taxon>Pseudomonadati</taxon>
        <taxon>Bacteroidota</taxon>
        <taxon>Flavobacteriia</taxon>
        <taxon>Flavobacteriales</taxon>
        <taxon>Flavobacteriaceae</taxon>
        <taxon>Lentiprolixibacter</taxon>
    </lineage>
</organism>
<dbReference type="Proteomes" id="UP001207116">
    <property type="component" value="Unassembled WGS sequence"/>
</dbReference>
<dbReference type="Gene3D" id="3.90.1150.200">
    <property type="match status" value="1"/>
</dbReference>
<accession>A0AAE3SQM8</accession>
<reference evidence="2" key="1">
    <citation type="submission" date="2022-11" db="EMBL/GenBank/DDBJ databases">
        <title>The characterization of three novel Bacteroidetes species and genomic analysis of their roles in tidal elemental geochemical cycles.</title>
        <authorList>
            <person name="Ma K.-J."/>
        </authorList>
    </citation>
    <scope>NUCLEOTIDE SEQUENCE</scope>
    <source>
        <strain evidence="2">M415</strain>
    </source>
</reference>
<sequence>MNPAESYILEKPEPFRAILLHLQVVIENTVPGLELKYKYRIPFYYWQGKPFCYLNQSRDYVDLGLASSAHLNVHLEHMITKGRKVMRSLRYTSLEEIDEKILVEVLQDAYSVRDKGFRK</sequence>
<dbReference type="SUPFAM" id="SSF159888">
    <property type="entry name" value="YdhG-like"/>
    <property type="match status" value="1"/>
</dbReference>
<feature type="domain" description="YdhG-like" evidence="1">
    <location>
        <begin position="16"/>
        <end position="109"/>
    </location>
</feature>
<dbReference type="InterPro" id="IPR014922">
    <property type="entry name" value="YdhG-like"/>
</dbReference>
<name>A0AAE3SQM8_9FLAO</name>
<gene>
    <name evidence="2" type="ORF">OO016_13390</name>
</gene>
<evidence type="ECO:0000259" key="1">
    <source>
        <dbReference type="Pfam" id="PF08818"/>
    </source>
</evidence>
<dbReference type="RefSeq" id="WP_266014998.1">
    <property type="nucleotide sequence ID" value="NZ_JAPFQP010000004.1"/>
</dbReference>
<comment type="caution">
    <text evidence="2">The sequence shown here is derived from an EMBL/GenBank/DDBJ whole genome shotgun (WGS) entry which is preliminary data.</text>
</comment>
<dbReference type="AlphaFoldDB" id="A0AAE3SQM8"/>
<proteinExistence type="predicted"/>
<dbReference type="Pfam" id="PF08818">
    <property type="entry name" value="DUF1801"/>
    <property type="match status" value="1"/>
</dbReference>
<keyword evidence="3" id="KW-1185">Reference proteome</keyword>
<evidence type="ECO:0000313" key="2">
    <source>
        <dbReference type="EMBL" id="MCX2720602.1"/>
    </source>
</evidence>
<protein>
    <submittedName>
        <fullName evidence="2">DUF1801 domain-containing protein</fullName>
    </submittedName>
</protein>